<sequence length="362" mass="40748">MKVVMLGADRSVKGGVSAVVNNLYEAGLDQRIDLTYIGTMVDGSTAAKLLKGVQALLQFVTVLPKADIVHLNMAADASCYRKLIFMQIALWFHKKVVIHEHGGDFQGFYYKRCSAKRQAYIKKMLNRADLFLVLTDVWKDFFADMVDRDKIHVLQNAVPVPKMPKTDYSSHTAVFLGRLCPEKGVDELLDCVEAVWKKHPDFHLVLGGFWENGTEELQKKAKKLEAQGIVECPGWVSAKQRTELFEQSSIFVLPTWFEGQPVSLLEAMAAGMCSLTTAVGGIPQTLGEPEWNSLPTGKDGCGVMVEAKNSRMLTEALEELLLDENLRREIGTKARMRVQEYYAIDNYVNQLVSYYEKLRKED</sequence>
<name>A0AAE3DJV5_9FIRM</name>
<dbReference type="PANTHER" id="PTHR12526">
    <property type="entry name" value="GLYCOSYLTRANSFERASE"/>
    <property type="match status" value="1"/>
</dbReference>
<feature type="domain" description="Glycosyltransferase subfamily 4-like N-terminal" evidence="5">
    <location>
        <begin position="50"/>
        <end position="159"/>
    </location>
</feature>
<dbReference type="CDD" id="cd03801">
    <property type="entry name" value="GT4_PimA-like"/>
    <property type="match status" value="1"/>
</dbReference>
<accession>A0AAE3DJV5</accession>
<keyword evidence="7" id="KW-1185">Reference proteome</keyword>
<feature type="domain" description="Glycosyl transferase family 1" evidence="4">
    <location>
        <begin position="172"/>
        <end position="335"/>
    </location>
</feature>
<organism evidence="6 7">
    <name type="scientific">Gallintestinimicrobium propionicum</name>
    <dbReference type="NCBI Taxonomy" id="2981770"/>
    <lineage>
        <taxon>Bacteria</taxon>
        <taxon>Bacillati</taxon>
        <taxon>Bacillota</taxon>
        <taxon>Clostridia</taxon>
        <taxon>Lachnospirales</taxon>
        <taxon>Lachnospiraceae</taxon>
        <taxon>Gallintestinimicrobium</taxon>
    </lineage>
</organism>
<keyword evidence="2" id="KW-0328">Glycosyltransferase</keyword>
<dbReference type="GO" id="GO:0016757">
    <property type="term" value="F:glycosyltransferase activity"/>
    <property type="evidence" value="ECO:0007669"/>
    <property type="project" value="UniProtKB-KW"/>
</dbReference>
<reference evidence="6 7" key="1">
    <citation type="submission" date="2021-10" db="EMBL/GenBank/DDBJ databases">
        <title>Anaerobic single-cell dispensing facilitates the cultivation of human gut bacteria.</title>
        <authorList>
            <person name="Afrizal A."/>
        </authorList>
    </citation>
    <scope>NUCLEOTIDE SEQUENCE [LARGE SCALE GENOMIC DNA]</scope>
    <source>
        <strain evidence="6 7">CLA-AA-H244</strain>
    </source>
</reference>
<dbReference type="Pfam" id="PF00534">
    <property type="entry name" value="Glycos_transf_1"/>
    <property type="match status" value="1"/>
</dbReference>
<comment type="caution">
    <text evidence="6">The sequence shown here is derived from an EMBL/GenBank/DDBJ whole genome shotgun (WGS) entry which is preliminary data.</text>
</comment>
<dbReference type="InterPro" id="IPR001296">
    <property type="entry name" value="Glyco_trans_1"/>
</dbReference>
<dbReference type="PANTHER" id="PTHR12526:SF640">
    <property type="entry name" value="COLANIC ACID BIOSYNTHESIS GLYCOSYLTRANSFERASE WCAL-RELATED"/>
    <property type="match status" value="1"/>
</dbReference>
<comment type="similarity">
    <text evidence="1">Belongs to the glycosyltransferase group 1 family. Glycosyltransferase 4 subfamily.</text>
</comment>
<dbReference type="Gene3D" id="3.40.50.2000">
    <property type="entry name" value="Glycogen Phosphorylase B"/>
    <property type="match status" value="2"/>
</dbReference>
<dbReference type="SUPFAM" id="SSF53756">
    <property type="entry name" value="UDP-Glycosyltransferase/glycogen phosphorylase"/>
    <property type="match status" value="1"/>
</dbReference>
<evidence type="ECO:0000259" key="5">
    <source>
        <dbReference type="Pfam" id="PF13439"/>
    </source>
</evidence>
<gene>
    <name evidence="6" type="ORF">LKD45_02625</name>
</gene>
<dbReference type="Proteomes" id="UP001199355">
    <property type="component" value="Unassembled WGS sequence"/>
</dbReference>
<keyword evidence="3" id="KW-0808">Transferase</keyword>
<dbReference type="EMBL" id="JAJEQF010000003">
    <property type="protein sequence ID" value="MCC2166605.1"/>
    <property type="molecule type" value="Genomic_DNA"/>
</dbReference>
<dbReference type="AlphaFoldDB" id="A0AAE3DJV5"/>
<evidence type="ECO:0000313" key="6">
    <source>
        <dbReference type="EMBL" id="MCC2166605.1"/>
    </source>
</evidence>
<dbReference type="InterPro" id="IPR028098">
    <property type="entry name" value="Glyco_trans_4-like_N"/>
</dbReference>
<dbReference type="Pfam" id="PF13439">
    <property type="entry name" value="Glyco_transf_4"/>
    <property type="match status" value="1"/>
</dbReference>
<evidence type="ECO:0000259" key="4">
    <source>
        <dbReference type="Pfam" id="PF00534"/>
    </source>
</evidence>
<dbReference type="RefSeq" id="WP_308727681.1">
    <property type="nucleotide sequence ID" value="NZ_JAJEQF010000003.1"/>
</dbReference>
<protein>
    <submittedName>
        <fullName evidence="6">Glycosyltransferase family 4 protein</fullName>
    </submittedName>
</protein>
<proteinExistence type="inferred from homology"/>
<evidence type="ECO:0000256" key="2">
    <source>
        <dbReference type="ARBA" id="ARBA00022676"/>
    </source>
</evidence>
<evidence type="ECO:0000256" key="3">
    <source>
        <dbReference type="ARBA" id="ARBA00022679"/>
    </source>
</evidence>
<evidence type="ECO:0000313" key="7">
    <source>
        <dbReference type="Proteomes" id="UP001199355"/>
    </source>
</evidence>
<evidence type="ECO:0000256" key="1">
    <source>
        <dbReference type="ARBA" id="ARBA00009481"/>
    </source>
</evidence>